<proteinExistence type="predicted"/>
<dbReference type="PANTHER" id="PTHR47510:SF3">
    <property type="entry name" value="ENDO_EXONUCLEASE_PHOSPHATASE DOMAIN-CONTAINING PROTEIN"/>
    <property type="match status" value="1"/>
</dbReference>
<dbReference type="PANTHER" id="PTHR47510">
    <property type="entry name" value="REVERSE TRANSCRIPTASE DOMAIN-CONTAINING PROTEIN"/>
    <property type="match status" value="1"/>
</dbReference>
<reference evidence="1" key="1">
    <citation type="submission" date="2023-11" db="EMBL/GenBank/DDBJ databases">
        <title>Genome assemblies of two species of porcelain crab, Petrolisthes cinctipes and Petrolisthes manimaculis (Anomura: Porcellanidae).</title>
        <authorList>
            <person name="Angst P."/>
        </authorList>
    </citation>
    <scope>NUCLEOTIDE SEQUENCE</scope>
    <source>
        <strain evidence="1">PB745_02</strain>
        <tissue evidence="1">Gill</tissue>
    </source>
</reference>
<comment type="caution">
    <text evidence="1">The sequence shown here is derived from an EMBL/GenBank/DDBJ whole genome shotgun (WGS) entry which is preliminary data.</text>
</comment>
<organism evidence="1 2">
    <name type="scientific">Petrolisthes manimaculis</name>
    <dbReference type="NCBI Taxonomy" id="1843537"/>
    <lineage>
        <taxon>Eukaryota</taxon>
        <taxon>Metazoa</taxon>
        <taxon>Ecdysozoa</taxon>
        <taxon>Arthropoda</taxon>
        <taxon>Crustacea</taxon>
        <taxon>Multicrustacea</taxon>
        <taxon>Malacostraca</taxon>
        <taxon>Eumalacostraca</taxon>
        <taxon>Eucarida</taxon>
        <taxon>Decapoda</taxon>
        <taxon>Pleocyemata</taxon>
        <taxon>Anomura</taxon>
        <taxon>Galatheoidea</taxon>
        <taxon>Porcellanidae</taxon>
        <taxon>Petrolisthes</taxon>
    </lineage>
</organism>
<protein>
    <submittedName>
        <fullName evidence="1">Uncharacterized protein</fullName>
    </submittedName>
</protein>
<accession>A0AAE1PK73</accession>
<sequence length="233" mass="27075">MEDPNTWWNDANRMILRAGKEVLGETSGKIWENKETWWFNEDVQEKVRAKKMVKKKWEESKLDVDRESYKICCKEAKQTVAVAKSEGYDHLYEELDTKEGQGKIFKLAKSRNKSTKDITHIRQIKDDTGTVLRKERDILARGKQYFEKQLNEENERYLRGDGEQNEQEVADITRLEVELALKKMKNGKATGPDEIPVEVWKALGEEGVDILHGLRERGAGKICKDDKGMLQRC</sequence>
<gene>
    <name evidence="1" type="ORF">Pmani_018421</name>
</gene>
<name>A0AAE1PK73_9EUCA</name>
<dbReference type="EMBL" id="JAWZYT010001689">
    <property type="protein sequence ID" value="KAK4309954.1"/>
    <property type="molecule type" value="Genomic_DNA"/>
</dbReference>
<dbReference type="Proteomes" id="UP001292094">
    <property type="component" value="Unassembled WGS sequence"/>
</dbReference>
<dbReference type="AlphaFoldDB" id="A0AAE1PK73"/>
<evidence type="ECO:0000313" key="2">
    <source>
        <dbReference type="Proteomes" id="UP001292094"/>
    </source>
</evidence>
<keyword evidence="2" id="KW-1185">Reference proteome</keyword>
<evidence type="ECO:0000313" key="1">
    <source>
        <dbReference type="EMBL" id="KAK4309954.1"/>
    </source>
</evidence>